<keyword evidence="1" id="KW-0812">Transmembrane</keyword>
<comment type="caution">
    <text evidence="2">The sequence shown here is derived from an EMBL/GenBank/DDBJ whole genome shotgun (WGS) entry which is preliminary data.</text>
</comment>
<keyword evidence="1" id="KW-1133">Transmembrane helix</keyword>
<name>K8WT32_9GAMM</name>
<organism evidence="2 3">
    <name type="scientific">Providencia burhodogranariea DSM 19968</name>
    <dbReference type="NCBI Taxonomy" id="1141662"/>
    <lineage>
        <taxon>Bacteria</taxon>
        <taxon>Pseudomonadati</taxon>
        <taxon>Pseudomonadota</taxon>
        <taxon>Gammaproteobacteria</taxon>
        <taxon>Enterobacterales</taxon>
        <taxon>Morganellaceae</taxon>
        <taxon>Providencia</taxon>
    </lineage>
</organism>
<protein>
    <submittedName>
        <fullName evidence="2">Inner membrane protein</fullName>
    </submittedName>
</protein>
<gene>
    <name evidence="2" type="ORF">OOA_03019</name>
</gene>
<dbReference type="PATRIC" id="fig|1141662.3.peg.609"/>
<dbReference type="eggNOG" id="COG2391">
    <property type="taxonomic scope" value="Bacteria"/>
</dbReference>
<dbReference type="EMBL" id="AKKL01000012">
    <property type="protein sequence ID" value="EKT63799.1"/>
    <property type="molecule type" value="Genomic_DNA"/>
</dbReference>
<proteinExistence type="predicted"/>
<accession>K8WT32</accession>
<evidence type="ECO:0000256" key="1">
    <source>
        <dbReference type="SAM" id="Phobius"/>
    </source>
</evidence>
<dbReference type="AlphaFoldDB" id="K8WT32"/>
<dbReference type="Pfam" id="PF04143">
    <property type="entry name" value="Sulf_transp"/>
    <property type="match status" value="1"/>
</dbReference>
<dbReference type="HOGENOM" id="CLU_2915583_0_0_6"/>
<dbReference type="STRING" id="1141662.OOA_03019"/>
<sequence length="56" mass="6296">MGIDSGLAGGCILGNTLVNTAWFSWKGWVFIPFIIIGSWIVSYFTIIRPQYIKSEK</sequence>
<evidence type="ECO:0000313" key="3">
    <source>
        <dbReference type="Proteomes" id="UP000009336"/>
    </source>
</evidence>
<feature type="transmembrane region" description="Helical" evidence="1">
    <location>
        <begin position="27"/>
        <end position="46"/>
    </location>
</feature>
<evidence type="ECO:0000313" key="2">
    <source>
        <dbReference type="EMBL" id="EKT63799.1"/>
    </source>
</evidence>
<dbReference type="InterPro" id="IPR007272">
    <property type="entry name" value="Sulf_transp_TsuA/YedE"/>
</dbReference>
<keyword evidence="1" id="KW-0472">Membrane</keyword>
<reference evidence="2 3" key="1">
    <citation type="journal article" date="2012" name="BMC Genomics">
        <title>Comparative genomics of bacteria in the genus Providencia isolated from wild Drosophila melanogaster.</title>
        <authorList>
            <person name="Galac M.R."/>
            <person name="Lazzaro B.P."/>
        </authorList>
    </citation>
    <scope>NUCLEOTIDE SEQUENCE [LARGE SCALE GENOMIC DNA]</scope>
    <source>
        <strain evidence="2 3">DSM 19968</strain>
    </source>
</reference>
<keyword evidence="3" id="KW-1185">Reference proteome</keyword>
<dbReference type="Proteomes" id="UP000009336">
    <property type="component" value="Unassembled WGS sequence"/>
</dbReference>